<dbReference type="InterPro" id="IPR051044">
    <property type="entry name" value="MAG_DAG_Lipase"/>
</dbReference>
<dbReference type="InterPro" id="IPR022742">
    <property type="entry name" value="Hydrolase_4"/>
</dbReference>
<sequence length="314" mass="35903">MQWDKSALLAGTPMLDWQALSPALGDQWRAYCEHYRLTFEQASQHSAGTAQLGGFDIVVQYWQVSQPKGVALLVHGYYDHVGLYRSLIEFCLSQQLDVVCFDLPGHGLSSGEVATIDDFCQYDDVFSQMVGQVQQLQLPIQVFGQSTGGAIILHYLLTRGLRQLDSPFAQVTLLAPLVRPMGWRTGKWMHALLHRFVKQLKRKFKPNSADAEFLRFIAELDPLQPRFLNVRWVGALKRWIPMIESQAATDIRVNIVQGDRDQTVDWRHNLQVLQQKFPQQRLLMLPGGQHHLVNESADNQRKIYQQLAAWLQAE</sequence>
<dbReference type="KEGG" id="bsan:CHH28_03355"/>
<accession>A0A222FFH8</accession>
<reference evidence="2 3" key="1">
    <citation type="submission" date="2017-07" db="EMBL/GenBank/DDBJ databases">
        <title>Annotated genome sequence of Bacterioplanes sanyensis isolated from Red Sea.</title>
        <authorList>
            <person name="Rehman Z.U."/>
        </authorList>
    </citation>
    <scope>NUCLEOTIDE SEQUENCE [LARGE SCALE GENOMIC DNA]</scope>
    <source>
        <strain evidence="2 3">NV9</strain>
    </source>
</reference>
<dbReference type="SUPFAM" id="SSF53474">
    <property type="entry name" value="alpha/beta-Hydrolases"/>
    <property type="match status" value="1"/>
</dbReference>
<gene>
    <name evidence="2" type="ORF">CHH28_03355</name>
</gene>
<dbReference type="Proteomes" id="UP000202440">
    <property type="component" value="Chromosome"/>
</dbReference>
<dbReference type="AlphaFoldDB" id="A0A222FFH8"/>
<dbReference type="PANTHER" id="PTHR11614">
    <property type="entry name" value="PHOSPHOLIPASE-RELATED"/>
    <property type="match status" value="1"/>
</dbReference>
<dbReference type="InterPro" id="IPR029058">
    <property type="entry name" value="AB_hydrolase_fold"/>
</dbReference>
<feature type="domain" description="Serine aminopeptidase S33" evidence="1">
    <location>
        <begin position="66"/>
        <end position="296"/>
    </location>
</feature>
<dbReference type="EMBL" id="CP022530">
    <property type="protein sequence ID" value="ASP37768.1"/>
    <property type="molecule type" value="Genomic_DNA"/>
</dbReference>
<dbReference type="Gene3D" id="3.40.50.1820">
    <property type="entry name" value="alpha/beta hydrolase"/>
    <property type="match status" value="1"/>
</dbReference>
<dbReference type="Pfam" id="PF12146">
    <property type="entry name" value="Hydrolase_4"/>
    <property type="match status" value="1"/>
</dbReference>
<protein>
    <recommendedName>
        <fullName evidence="1">Serine aminopeptidase S33 domain-containing protein</fullName>
    </recommendedName>
</protein>
<dbReference type="OrthoDB" id="5614837at2"/>
<organism evidence="2 3">
    <name type="scientific">Bacterioplanes sanyensis</name>
    <dbReference type="NCBI Taxonomy" id="1249553"/>
    <lineage>
        <taxon>Bacteria</taxon>
        <taxon>Pseudomonadati</taxon>
        <taxon>Pseudomonadota</taxon>
        <taxon>Gammaproteobacteria</taxon>
        <taxon>Oceanospirillales</taxon>
        <taxon>Oceanospirillaceae</taxon>
        <taxon>Bacterioplanes</taxon>
    </lineage>
</organism>
<evidence type="ECO:0000313" key="2">
    <source>
        <dbReference type="EMBL" id="ASP37768.1"/>
    </source>
</evidence>
<dbReference type="RefSeq" id="WP_094058977.1">
    <property type="nucleotide sequence ID" value="NZ_CP022530.1"/>
</dbReference>
<evidence type="ECO:0000313" key="3">
    <source>
        <dbReference type="Proteomes" id="UP000202440"/>
    </source>
</evidence>
<evidence type="ECO:0000259" key="1">
    <source>
        <dbReference type="Pfam" id="PF12146"/>
    </source>
</evidence>
<keyword evidence="3" id="KW-1185">Reference proteome</keyword>
<proteinExistence type="predicted"/>
<name>A0A222FFH8_9GAMM</name>